<protein>
    <submittedName>
        <fullName evidence="1">Uncharacterized protein</fullName>
    </submittedName>
</protein>
<keyword evidence="2" id="KW-1185">Reference proteome</keyword>
<reference evidence="1" key="1">
    <citation type="submission" date="2023-11" db="EMBL/GenBank/DDBJ databases">
        <title>Genome assemblies of two species of porcelain crab, Petrolisthes cinctipes and Petrolisthes manimaculis (Anomura: Porcellanidae).</title>
        <authorList>
            <person name="Angst P."/>
        </authorList>
    </citation>
    <scope>NUCLEOTIDE SEQUENCE</scope>
    <source>
        <strain evidence="1">PB745_02</strain>
        <tissue evidence="1">Gill</tissue>
    </source>
</reference>
<sequence>MDVLWRRDFLNCGDEEAEEDREEGEGEEGEWEAAGGCLASLAAHDHNAAFFRNLYTCFFGLGIVNYIPDIPVDKGNVVITKIGEKHEGKR</sequence>
<name>A0AAE1Q9L5_9EUCA</name>
<dbReference type="AlphaFoldDB" id="A0AAE1Q9L5"/>
<evidence type="ECO:0000313" key="1">
    <source>
        <dbReference type="EMBL" id="KAK4322153.1"/>
    </source>
</evidence>
<dbReference type="Proteomes" id="UP001292094">
    <property type="component" value="Unassembled WGS sequence"/>
</dbReference>
<dbReference type="EMBL" id="JAWZYT010000533">
    <property type="protein sequence ID" value="KAK4322153.1"/>
    <property type="molecule type" value="Genomic_DNA"/>
</dbReference>
<accession>A0AAE1Q9L5</accession>
<organism evidence="1 2">
    <name type="scientific">Petrolisthes manimaculis</name>
    <dbReference type="NCBI Taxonomy" id="1843537"/>
    <lineage>
        <taxon>Eukaryota</taxon>
        <taxon>Metazoa</taxon>
        <taxon>Ecdysozoa</taxon>
        <taxon>Arthropoda</taxon>
        <taxon>Crustacea</taxon>
        <taxon>Multicrustacea</taxon>
        <taxon>Malacostraca</taxon>
        <taxon>Eumalacostraca</taxon>
        <taxon>Eucarida</taxon>
        <taxon>Decapoda</taxon>
        <taxon>Pleocyemata</taxon>
        <taxon>Anomura</taxon>
        <taxon>Galatheoidea</taxon>
        <taxon>Porcellanidae</taxon>
        <taxon>Petrolisthes</taxon>
    </lineage>
</organism>
<comment type="caution">
    <text evidence="1">The sequence shown here is derived from an EMBL/GenBank/DDBJ whole genome shotgun (WGS) entry which is preliminary data.</text>
</comment>
<proteinExistence type="predicted"/>
<evidence type="ECO:0000313" key="2">
    <source>
        <dbReference type="Proteomes" id="UP001292094"/>
    </source>
</evidence>
<gene>
    <name evidence="1" type="ORF">Pmani_007064</name>
</gene>